<organism evidence="7">
    <name type="scientific">Drosophila simulans</name>
    <name type="common">Fruit fly</name>
    <dbReference type="NCBI Taxonomy" id="7240"/>
    <lineage>
        <taxon>Eukaryota</taxon>
        <taxon>Metazoa</taxon>
        <taxon>Ecdysozoa</taxon>
        <taxon>Arthropoda</taxon>
        <taxon>Hexapoda</taxon>
        <taxon>Insecta</taxon>
        <taxon>Pterygota</taxon>
        <taxon>Neoptera</taxon>
        <taxon>Endopterygota</taxon>
        <taxon>Diptera</taxon>
        <taxon>Brachycera</taxon>
        <taxon>Muscomorpha</taxon>
        <taxon>Ephydroidea</taxon>
        <taxon>Drosophilidae</taxon>
        <taxon>Drosophila</taxon>
        <taxon>Sophophora</taxon>
    </lineage>
</organism>
<reference evidence="7" key="1">
    <citation type="journal article" date="2013" name="Genome Res.">
        <title>A second-generation assembly of the Drosophila simulans genome provides new insights into patterns of lineage-specific divergence.</title>
        <authorList>
            <person name="Hu T.T."/>
            <person name="Eisen M.B."/>
            <person name="Thornton K.R."/>
            <person name="Andolfatto P."/>
        </authorList>
    </citation>
    <scope>NUCLEOTIDE SEQUENCE [LARGE SCALE GENOMIC DNA]</scope>
    <source>
        <strain evidence="7">W501</strain>
    </source>
</reference>
<reference evidence="7" key="2">
    <citation type="submission" date="2014-06" db="EMBL/GenBank/DDBJ databases">
        <authorList>
            <person name="Hu T."/>
            <person name="Eisen M.B."/>
            <person name="Thornton K.R."/>
            <person name="Andolfatto P."/>
        </authorList>
    </citation>
    <scope>NUCLEOTIDE SEQUENCE</scope>
    <source>
        <strain evidence="7">W501</strain>
    </source>
</reference>
<dbReference type="InterPro" id="IPR023796">
    <property type="entry name" value="Serpin_dom"/>
</dbReference>
<dbReference type="Gene3D" id="2.30.39.10">
    <property type="entry name" value="Alpha-1-antitrypsin, domain 1"/>
    <property type="match status" value="1"/>
</dbReference>
<feature type="domain" description="Serpin" evidence="6">
    <location>
        <begin position="34"/>
        <end position="396"/>
    </location>
</feature>
<dbReference type="PANTHER" id="PTHR11461:SF211">
    <property type="entry name" value="GH10112P-RELATED"/>
    <property type="match status" value="1"/>
</dbReference>
<dbReference type="CDD" id="cd19954">
    <property type="entry name" value="serpin42Dd-like_insects"/>
    <property type="match status" value="1"/>
</dbReference>
<evidence type="ECO:0000256" key="3">
    <source>
        <dbReference type="ARBA" id="ARBA00022900"/>
    </source>
</evidence>
<feature type="signal peptide" evidence="5">
    <location>
        <begin position="1"/>
        <end position="18"/>
    </location>
</feature>
<dbReference type="Bgee" id="FBgn0197224">
    <property type="expression patterns" value="Expressed in male reproductive system and 3 other cell types or tissues"/>
</dbReference>
<dbReference type="SUPFAM" id="SSF56574">
    <property type="entry name" value="Serpins"/>
    <property type="match status" value="1"/>
</dbReference>
<dbReference type="Proteomes" id="UP000035880">
    <property type="component" value="Chromosome 2R"/>
</dbReference>
<dbReference type="Pfam" id="PF00079">
    <property type="entry name" value="Serpin"/>
    <property type="match status" value="1"/>
</dbReference>
<keyword evidence="3" id="KW-0722">Serine protease inhibitor</keyword>
<sequence>MPSEWVFLIFCLIPMASGGTTAPSLSASPIVFARNLFRALNDEVPPVNMMVSPAGARSAMTLVFMGASGKSAEELRSKLILGVSNKSEVAKQHAESWTDECSCAKKGVALRLVTRLYVNEEEKIRTDFNDMALEFFNAEAYSLNYLNPEDSVKKVNKWLEKQTFYTVRNLFTPEVFNSESSVILVNSLFFRAKWDKIFPQQLTQVDDFWINLLQRMEVSMMRQIGQFRYGESKKLKSQILQLPFERSNLTMMIILPTAIDGLPELEEKLGQLDMNEVAAKSLMKEVDVTIPKFRIECAVDLKVPLQKMGINSVFETGQADLSYLFEMKTPQKISEARHKVFLNVTEFGCEVAPEAEVQPEVLKKNPDRKFFKADRPFVFAIRDKKNVYFVGHFIKP</sequence>
<dbReference type="Gene3D" id="3.30.497.10">
    <property type="entry name" value="Antithrombin, subunit I, domain 2"/>
    <property type="match status" value="1"/>
</dbReference>
<dbReference type="InterPro" id="IPR042178">
    <property type="entry name" value="Serpin_sf_1"/>
</dbReference>
<dbReference type="OrthoDB" id="671595at2759"/>
<proteinExistence type="inferred from homology"/>
<evidence type="ECO:0000256" key="1">
    <source>
        <dbReference type="ARBA" id="ARBA00009500"/>
    </source>
</evidence>
<dbReference type="SMART" id="SM00093">
    <property type="entry name" value="SERPIN"/>
    <property type="match status" value="1"/>
</dbReference>
<dbReference type="InterPro" id="IPR042185">
    <property type="entry name" value="Serpin_sf_2"/>
</dbReference>
<accession>A0A0J9RB38</accession>
<evidence type="ECO:0000259" key="6">
    <source>
        <dbReference type="SMART" id="SM00093"/>
    </source>
</evidence>
<dbReference type="AlphaFoldDB" id="A0A0J9RB38"/>
<evidence type="ECO:0000256" key="4">
    <source>
        <dbReference type="RuleBase" id="RU000411"/>
    </source>
</evidence>
<comment type="similarity">
    <text evidence="1 4">Belongs to the serpin family.</text>
</comment>
<evidence type="ECO:0000313" key="7">
    <source>
        <dbReference type="EMBL" id="KMY92899.1"/>
    </source>
</evidence>
<gene>
    <name evidence="7" type="primary">Dsim\GD25947</name>
    <name evidence="7" type="ORF">Dsimw501_GD25947</name>
</gene>
<reference evidence="7" key="3">
    <citation type="submission" date="2015-04" db="EMBL/GenBank/DDBJ databases">
        <authorList>
            <consortium name="FlyBase"/>
        </authorList>
    </citation>
    <scope>NUCLEOTIDE SEQUENCE</scope>
    <source>
        <strain evidence="7">W501</strain>
    </source>
</reference>
<name>A0A0J9RB38_DROSI</name>
<dbReference type="GO" id="GO:0004867">
    <property type="term" value="F:serine-type endopeptidase inhibitor activity"/>
    <property type="evidence" value="ECO:0007669"/>
    <property type="project" value="UniProtKB-KW"/>
</dbReference>
<dbReference type="InterPro" id="IPR023795">
    <property type="entry name" value="Serpin_CS"/>
</dbReference>
<protein>
    <recommendedName>
        <fullName evidence="6">Serpin domain-containing protein</fullName>
    </recommendedName>
</protein>
<dbReference type="GO" id="GO:0005615">
    <property type="term" value="C:extracellular space"/>
    <property type="evidence" value="ECO:0007669"/>
    <property type="project" value="InterPro"/>
</dbReference>
<feature type="chain" id="PRO_5005321238" description="Serpin domain-containing protein" evidence="5">
    <location>
        <begin position="19"/>
        <end position="396"/>
    </location>
</feature>
<evidence type="ECO:0000256" key="5">
    <source>
        <dbReference type="SAM" id="SignalP"/>
    </source>
</evidence>
<dbReference type="EMBL" id="CM002911">
    <property type="protein sequence ID" value="KMY92899.1"/>
    <property type="molecule type" value="Genomic_DNA"/>
</dbReference>
<dbReference type="PROSITE" id="PS00284">
    <property type="entry name" value="SERPIN"/>
    <property type="match status" value="1"/>
</dbReference>
<keyword evidence="5" id="KW-0732">Signal</keyword>
<dbReference type="InterPro" id="IPR036186">
    <property type="entry name" value="Serpin_sf"/>
</dbReference>
<keyword evidence="2" id="KW-0646">Protease inhibitor</keyword>
<dbReference type="GO" id="GO:0007618">
    <property type="term" value="P:mating"/>
    <property type="evidence" value="ECO:0007669"/>
    <property type="project" value="EnsemblMetazoa"/>
</dbReference>
<dbReference type="KEGG" id="dsi:Dsimw501_GD25947"/>
<dbReference type="PANTHER" id="PTHR11461">
    <property type="entry name" value="SERINE PROTEASE INHIBITOR, SERPIN"/>
    <property type="match status" value="1"/>
</dbReference>
<evidence type="ECO:0000256" key="2">
    <source>
        <dbReference type="ARBA" id="ARBA00022690"/>
    </source>
</evidence>
<dbReference type="InterPro" id="IPR000215">
    <property type="entry name" value="Serpin_fam"/>
</dbReference>